<reference evidence="1 2" key="1">
    <citation type="journal article" date="2016" name="Front. Microbiol.">
        <title>Genomic Resource of Rice Seed Associated Bacteria.</title>
        <authorList>
            <person name="Midha S."/>
            <person name="Bansal K."/>
            <person name="Sharma S."/>
            <person name="Kumar N."/>
            <person name="Patil P.P."/>
            <person name="Chaudhry V."/>
            <person name="Patil P.B."/>
        </authorList>
    </citation>
    <scope>NUCLEOTIDE SEQUENCE [LARGE SCALE GENOMIC DNA]</scope>
    <source>
        <strain evidence="1 2">NS365</strain>
    </source>
</reference>
<name>A0A175RSZ1_9HYPH</name>
<proteinExistence type="predicted"/>
<comment type="caution">
    <text evidence="1">The sequence shown here is derived from an EMBL/GenBank/DDBJ whole genome shotgun (WGS) entry which is preliminary data.</text>
</comment>
<dbReference type="RefSeq" id="WP_058599323.1">
    <property type="nucleotide sequence ID" value="NZ_LDQA01000014.1"/>
</dbReference>
<keyword evidence="2" id="KW-1185">Reference proteome</keyword>
<dbReference type="AlphaFoldDB" id="A0A175RSZ1"/>
<protein>
    <recommendedName>
        <fullName evidence="3">Glycosyltransferase family 1 protein</fullName>
    </recommendedName>
</protein>
<sequence length="314" mass="35292">MTRCAYGKIAVLAPSNVQTGGPELLHQLVHEIRRQGGDAYIHYVPDPEAPVPERYRIYDTPPMKKLTLGKNDCLVAPETMVRQIPLFSKAERFIWWLSFDFFLSQRSGPQRLAANTYKRSLVKAQSLSGTKHLFQSHYARARLERWGVSGGILSDYLSVAPAKADAPAREDIILYNPKKGLPITERLQRAHPGLTFKPIINMTKAEVEDAFARAKIYIDFGEHPGKDRLPREAASLGTVVIAGQRGSAAFAEDMPLEDRYKLAIDPSLEAKFGALVAQVFGDFETHLKAQQPYRDFIAGERDMFSEQVRAAFFR</sequence>
<dbReference type="EMBL" id="LDQA01000014">
    <property type="protein sequence ID" value="KTR06925.1"/>
    <property type="molecule type" value="Genomic_DNA"/>
</dbReference>
<evidence type="ECO:0000313" key="2">
    <source>
        <dbReference type="Proteomes" id="UP000078529"/>
    </source>
</evidence>
<dbReference type="PATRIC" id="fig|401562.4.peg.773"/>
<organism evidence="1 2">
    <name type="scientific">Aureimonas ureilytica</name>
    <dbReference type="NCBI Taxonomy" id="401562"/>
    <lineage>
        <taxon>Bacteria</taxon>
        <taxon>Pseudomonadati</taxon>
        <taxon>Pseudomonadota</taxon>
        <taxon>Alphaproteobacteria</taxon>
        <taxon>Hyphomicrobiales</taxon>
        <taxon>Aurantimonadaceae</taxon>
        <taxon>Aureimonas</taxon>
    </lineage>
</organism>
<dbReference type="Proteomes" id="UP000078529">
    <property type="component" value="Unassembled WGS sequence"/>
</dbReference>
<gene>
    <name evidence="1" type="ORF">NS365_05710</name>
</gene>
<evidence type="ECO:0000313" key="1">
    <source>
        <dbReference type="EMBL" id="KTR06925.1"/>
    </source>
</evidence>
<accession>A0A175RSZ1</accession>
<evidence type="ECO:0008006" key="3">
    <source>
        <dbReference type="Google" id="ProtNLM"/>
    </source>
</evidence>